<sequence>MTPRLRRRTLLAGAAAAAALGALGGCGRPVDTSAELPAVSGDYTGPPLTLQFWNGLTGGDGPVMRELIAQFSATHPNIGIEMYAIPWSSFYQKFPAAVVSGLAPDLGLMHNFQVATNAARQVVVPLDPLVPALGLRQEDYLPVVWQSGLIDGARWSLPLDMWPDSLFYNRRVLADAGLDPDAPPQTGEEYLAALDRLAANGVQGHWLPAVDPQGVGRGFDSLLWQFGGELYAEDGSAALFAEEAGVQALEWQAGLIAAGYSPSDVSGSDANVAFKNDRNAFLWGGPGALINDLGKVDDLDWDVAPLPQIGVRRAAFSGSHQFVLMRQQEFDPDRVSATATFLRWIMGNSLGWASAGPVPARLPVLEQPAFAQLSAQANVASGVEHIRFYPLVPGIAEVQTTILYPAVGDALLGQLSPRDALARGREQASFLLAENLTKYGRA</sequence>
<dbReference type="InterPro" id="IPR050490">
    <property type="entry name" value="Bact_solute-bd_prot1"/>
</dbReference>
<dbReference type="EMBL" id="QOUI01000003">
    <property type="protein sequence ID" value="RCK70199.1"/>
    <property type="molecule type" value="Genomic_DNA"/>
</dbReference>
<gene>
    <name evidence="5" type="ORF">DT076_05860</name>
</gene>
<dbReference type="PANTHER" id="PTHR43649">
    <property type="entry name" value="ARABINOSE-BINDING PROTEIN-RELATED"/>
    <property type="match status" value="1"/>
</dbReference>
<dbReference type="InterPro" id="IPR006061">
    <property type="entry name" value="SBP_1_CS"/>
</dbReference>
<dbReference type="InterPro" id="IPR006311">
    <property type="entry name" value="TAT_signal"/>
</dbReference>
<keyword evidence="6" id="KW-1185">Reference proteome</keyword>
<evidence type="ECO:0000256" key="3">
    <source>
        <dbReference type="ARBA" id="ARBA00022729"/>
    </source>
</evidence>
<dbReference type="PROSITE" id="PS51257">
    <property type="entry name" value="PROKAR_LIPOPROTEIN"/>
    <property type="match status" value="1"/>
</dbReference>
<comment type="caution">
    <text evidence="5">The sequence shown here is derived from an EMBL/GenBank/DDBJ whole genome shotgun (WGS) entry which is preliminary data.</text>
</comment>
<dbReference type="AlphaFoldDB" id="A0A367YXF4"/>
<dbReference type="PROSITE" id="PS51318">
    <property type="entry name" value="TAT"/>
    <property type="match status" value="1"/>
</dbReference>
<evidence type="ECO:0000313" key="6">
    <source>
        <dbReference type="Proteomes" id="UP000252770"/>
    </source>
</evidence>
<feature type="chain" id="PRO_5039642078" evidence="4">
    <location>
        <begin position="25"/>
        <end position="442"/>
    </location>
</feature>
<dbReference type="Gene3D" id="3.40.190.10">
    <property type="entry name" value="Periplasmic binding protein-like II"/>
    <property type="match status" value="1"/>
</dbReference>
<dbReference type="Pfam" id="PF01547">
    <property type="entry name" value="SBP_bac_1"/>
    <property type="match status" value="1"/>
</dbReference>
<evidence type="ECO:0000256" key="4">
    <source>
        <dbReference type="SAM" id="SignalP"/>
    </source>
</evidence>
<dbReference type="GO" id="GO:0055085">
    <property type="term" value="P:transmembrane transport"/>
    <property type="evidence" value="ECO:0007669"/>
    <property type="project" value="InterPro"/>
</dbReference>
<dbReference type="CDD" id="cd14748">
    <property type="entry name" value="PBP2_UgpB"/>
    <property type="match status" value="1"/>
</dbReference>
<protein>
    <submittedName>
        <fullName evidence="5">ABC transporter substrate-binding protein</fullName>
    </submittedName>
</protein>
<accession>A0A367YXF4</accession>
<dbReference type="RefSeq" id="WP_114125741.1">
    <property type="nucleotide sequence ID" value="NZ_QOUI01000003.1"/>
</dbReference>
<proteinExistence type="inferred from homology"/>
<keyword evidence="3 4" id="KW-0732">Signal</keyword>
<dbReference type="InterPro" id="IPR006059">
    <property type="entry name" value="SBP"/>
</dbReference>
<reference evidence="5 6" key="1">
    <citation type="submission" date="2018-07" db="EMBL/GenBank/DDBJ databases">
        <title>Desertimonas flava gen. nov. sp. nov.</title>
        <authorList>
            <person name="Liu S."/>
        </authorList>
    </citation>
    <scope>NUCLEOTIDE SEQUENCE [LARGE SCALE GENOMIC DNA]</scope>
    <source>
        <strain evidence="5 6">16Sb5-5</strain>
    </source>
</reference>
<evidence type="ECO:0000313" key="5">
    <source>
        <dbReference type="EMBL" id="RCK70199.1"/>
    </source>
</evidence>
<evidence type="ECO:0000256" key="2">
    <source>
        <dbReference type="ARBA" id="ARBA00022448"/>
    </source>
</evidence>
<comment type="similarity">
    <text evidence="1">Belongs to the bacterial solute-binding protein 1 family.</text>
</comment>
<dbReference type="Proteomes" id="UP000252770">
    <property type="component" value="Unassembled WGS sequence"/>
</dbReference>
<feature type="signal peptide" evidence="4">
    <location>
        <begin position="1"/>
        <end position="24"/>
    </location>
</feature>
<name>A0A367YXF4_9ACTN</name>
<organism evidence="5 6">
    <name type="scientific">Desertihabitans brevis</name>
    <dbReference type="NCBI Taxonomy" id="2268447"/>
    <lineage>
        <taxon>Bacteria</taxon>
        <taxon>Bacillati</taxon>
        <taxon>Actinomycetota</taxon>
        <taxon>Actinomycetes</taxon>
        <taxon>Propionibacteriales</taxon>
        <taxon>Propionibacteriaceae</taxon>
        <taxon>Desertihabitans</taxon>
    </lineage>
</organism>
<keyword evidence="2" id="KW-0813">Transport</keyword>
<evidence type="ECO:0000256" key="1">
    <source>
        <dbReference type="ARBA" id="ARBA00008520"/>
    </source>
</evidence>
<dbReference type="PROSITE" id="PS01037">
    <property type="entry name" value="SBP_BACTERIAL_1"/>
    <property type="match status" value="1"/>
</dbReference>
<dbReference type="PANTHER" id="PTHR43649:SF14">
    <property type="entry name" value="BLR3389 PROTEIN"/>
    <property type="match status" value="1"/>
</dbReference>
<dbReference type="SUPFAM" id="SSF53850">
    <property type="entry name" value="Periplasmic binding protein-like II"/>
    <property type="match status" value="1"/>
</dbReference>